<sequence>MKVSQLFTLFILSLFIFKIEAGFNSMNKQAQKINKDNYNKEQNLTKDIKFGNTSSQYLDVYHDKVTKTSDELKPVVIYIHGGAWFLDDKYMYSILGSVLHEEGYVAVLPNYVLFPKGVIDDMVVDVYKAIQWTYDNIEQYGGDKNRIILSGHSAGAHLAALTVLKAKFGLKNKNIYLSPLPNLEKLVLMNGPYDFDDFDFISKFFTGSNNIERGIVEKLVTILSFSEYVSPTDVLKPYSDNSLTDLGTTKFNLYWADKDNIVQESSAINFMKQIRRVSPSTTVNYVFNQGNNYDHYTLIWDISFGKEEPKQMFLELIRM</sequence>
<dbReference type="Pfam" id="PF20434">
    <property type="entry name" value="BD-FAE"/>
    <property type="match status" value="1"/>
</dbReference>
<feature type="domain" description="BD-FAE-like" evidence="3">
    <location>
        <begin position="58"/>
        <end position="267"/>
    </location>
</feature>
<dbReference type="InterPro" id="IPR049492">
    <property type="entry name" value="BD-FAE-like_dom"/>
</dbReference>
<organism evidence="4 5">
    <name type="scientific">Anaeromyces robustus</name>
    <dbReference type="NCBI Taxonomy" id="1754192"/>
    <lineage>
        <taxon>Eukaryota</taxon>
        <taxon>Fungi</taxon>
        <taxon>Fungi incertae sedis</taxon>
        <taxon>Chytridiomycota</taxon>
        <taxon>Chytridiomycota incertae sedis</taxon>
        <taxon>Neocallimastigomycetes</taxon>
        <taxon>Neocallimastigales</taxon>
        <taxon>Neocallimastigaceae</taxon>
        <taxon>Anaeromyces</taxon>
    </lineage>
</organism>
<proteinExistence type="predicted"/>
<dbReference type="InterPro" id="IPR050300">
    <property type="entry name" value="GDXG_lipolytic_enzyme"/>
</dbReference>
<evidence type="ECO:0000259" key="3">
    <source>
        <dbReference type="Pfam" id="PF20434"/>
    </source>
</evidence>
<dbReference type="Gene3D" id="3.40.50.1820">
    <property type="entry name" value="alpha/beta hydrolase"/>
    <property type="match status" value="1"/>
</dbReference>
<dbReference type="OrthoDB" id="6495301at2759"/>
<dbReference type="AlphaFoldDB" id="A0A1Y1WBS9"/>
<comment type="caution">
    <text evidence="4">The sequence shown here is derived from an EMBL/GenBank/DDBJ whole genome shotgun (WGS) entry which is preliminary data.</text>
</comment>
<evidence type="ECO:0000256" key="1">
    <source>
        <dbReference type="ARBA" id="ARBA00022801"/>
    </source>
</evidence>
<evidence type="ECO:0000313" key="5">
    <source>
        <dbReference type="Proteomes" id="UP000193944"/>
    </source>
</evidence>
<name>A0A1Y1WBS9_9FUNG</name>
<dbReference type="PANTHER" id="PTHR48081:SF33">
    <property type="entry name" value="KYNURENINE FORMAMIDASE"/>
    <property type="match status" value="1"/>
</dbReference>
<dbReference type="EMBL" id="MCFG01000407">
    <property type="protein sequence ID" value="ORX71010.1"/>
    <property type="molecule type" value="Genomic_DNA"/>
</dbReference>
<dbReference type="GO" id="GO:0016787">
    <property type="term" value="F:hydrolase activity"/>
    <property type="evidence" value="ECO:0007669"/>
    <property type="project" value="UniProtKB-KW"/>
</dbReference>
<dbReference type="SUPFAM" id="SSF53474">
    <property type="entry name" value="alpha/beta-Hydrolases"/>
    <property type="match status" value="1"/>
</dbReference>
<dbReference type="PANTHER" id="PTHR48081">
    <property type="entry name" value="AB HYDROLASE SUPERFAMILY PROTEIN C4A8.06C"/>
    <property type="match status" value="1"/>
</dbReference>
<accession>A0A1Y1WBS9</accession>
<evidence type="ECO:0000313" key="4">
    <source>
        <dbReference type="EMBL" id="ORX71010.1"/>
    </source>
</evidence>
<dbReference type="InterPro" id="IPR029058">
    <property type="entry name" value="AB_hydrolase_fold"/>
</dbReference>
<evidence type="ECO:0000256" key="2">
    <source>
        <dbReference type="SAM" id="SignalP"/>
    </source>
</evidence>
<reference evidence="4 5" key="2">
    <citation type="submission" date="2016-08" db="EMBL/GenBank/DDBJ databases">
        <title>Pervasive Adenine N6-methylation of Active Genes in Fungi.</title>
        <authorList>
            <consortium name="DOE Joint Genome Institute"/>
            <person name="Mondo S.J."/>
            <person name="Dannebaum R.O."/>
            <person name="Kuo R.C."/>
            <person name="Labutti K."/>
            <person name="Haridas S."/>
            <person name="Kuo A."/>
            <person name="Salamov A."/>
            <person name="Ahrendt S.R."/>
            <person name="Lipzen A."/>
            <person name="Sullivan W."/>
            <person name="Andreopoulos W.B."/>
            <person name="Clum A."/>
            <person name="Lindquist E."/>
            <person name="Daum C."/>
            <person name="Ramamoorthy G.K."/>
            <person name="Gryganskyi A."/>
            <person name="Culley D."/>
            <person name="Magnuson J.K."/>
            <person name="James T.Y."/>
            <person name="O'Malley M.A."/>
            <person name="Stajich J.E."/>
            <person name="Spatafora J.W."/>
            <person name="Visel A."/>
            <person name="Grigoriev I.V."/>
        </authorList>
    </citation>
    <scope>NUCLEOTIDE SEQUENCE [LARGE SCALE GENOMIC DNA]</scope>
    <source>
        <strain evidence="4 5">S4</strain>
    </source>
</reference>
<keyword evidence="5" id="KW-1185">Reference proteome</keyword>
<feature type="signal peptide" evidence="2">
    <location>
        <begin position="1"/>
        <end position="21"/>
    </location>
</feature>
<dbReference type="Proteomes" id="UP000193944">
    <property type="component" value="Unassembled WGS sequence"/>
</dbReference>
<protein>
    <submittedName>
        <fullName evidence="4">Alpha/beta-hydrolase</fullName>
    </submittedName>
</protein>
<feature type="chain" id="PRO_5012259972" evidence="2">
    <location>
        <begin position="22"/>
        <end position="319"/>
    </location>
</feature>
<reference evidence="4 5" key="1">
    <citation type="submission" date="2016-08" db="EMBL/GenBank/DDBJ databases">
        <title>A Parts List for Fungal Cellulosomes Revealed by Comparative Genomics.</title>
        <authorList>
            <consortium name="DOE Joint Genome Institute"/>
            <person name="Haitjema C.H."/>
            <person name="Gilmore S.P."/>
            <person name="Henske J.K."/>
            <person name="Solomon K.V."/>
            <person name="De Groot R."/>
            <person name="Kuo A."/>
            <person name="Mondo S.J."/>
            <person name="Salamov A.A."/>
            <person name="Labutti K."/>
            <person name="Zhao Z."/>
            <person name="Chiniquy J."/>
            <person name="Barry K."/>
            <person name="Brewer H.M."/>
            <person name="Purvine S.O."/>
            <person name="Wright A.T."/>
            <person name="Boxma B."/>
            <person name="Van Alen T."/>
            <person name="Hackstein J.H."/>
            <person name="Baker S.E."/>
            <person name="Grigoriev I.V."/>
            <person name="O'Malley M.A."/>
        </authorList>
    </citation>
    <scope>NUCLEOTIDE SEQUENCE [LARGE SCALE GENOMIC DNA]</scope>
    <source>
        <strain evidence="4 5">S4</strain>
    </source>
</reference>
<gene>
    <name evidence="4" type="ORF">BCR32DRAFT_330118</name>
</gene>
<dbReference type="STRING" id="1754192.A0A1Y1WBS9"/>
<keyword evidence="2" id="KW-0732">Signal</keyword>
<keyword evidence="1 4" id="KW-0378">Hydrolase</keyword>